<evidence type="ECO:0000256" key="1">
    <source>
        <dbReference type="SAM" id="MobiDB-lite"/>
    </source>
</evidence>
<dbReference type="EMBL" id="HE612862">
    <property type="protein sequence ID" value="CCE63990.1"/>
    <property type="molecule type" value="Genomic_DNA"/>
</dbReference>
<feature type="compositionally biased region" description="Basic and acidic residues" evidence="1">
    <location>
        <begin position="248"/>
        <end position="257"/>
    </location>
</feature>
<proteinExistence type="predicted"/>
<dbReference type="GeneID" id="11535775"/>
<dbReference type="AlphaFoldDB" id="G8BVR2"/>
<name>G8BVR2_TETPH</name>
<feature type="region of interest" description="Disordered" evidence="1">
    <location>
        <begin position="234"/>
        <end position="262"/>
    </location>
</feature>
<sequence>MDYESILFGLQPIINANPVSSIPLQDVYLESYLTVLDQLAVSLRAPNNRNIVGQTGLLSNLLRVLENILDICFHNDNIYNKISWFKLSSELIRSVANSLIDNDSNRNILIHDDISKKNLLLDYFISRLLNINELPGDNVDGSILSTLQLRSIVLIRNLCIDNEQYTKKFSSNLRGKLLSFLKMREHVFLEEIDSVVMAAELFNDFIQSDTDSIPIHPTDLLFMSTFIKRASKEIENKDSKEDDDEVMELNKDQHNNEELEDESDPCIEITMNLCISFETIVSSESFFELKIPKENKDIILNIQKNLFDILDVLYEKIFPNKLIVMRRLSASIGHISANKSHDNKHEQPDALKILLHSEQTYQISAAAIILSNSINSRDDANELLKSVQIEKLFLISRKLNDPIQFQGILELVKKLLNINNSILLTVEDLIPLVNTLQFCQDQTSYFANLGNQINNLLSKLLVVLPSSTVTKLVTTEDTSKFLDIVIATGGLVPCLLLDKLLVSRTTIDTDILEDLFKAAFKYDEMNNNIQGNGQTSSVTLPQLFQLTKTIGIYLKNIDASNISSNILFTQLPDQLASILKVLLTLKHNTDDISKSVFNNGVFISGIIINLLKKEEVLTQEESELNTYAHQFF</sequence>
<dbReference type="GO" id="GO:0007266">
    <property type="term" value="P:Rho protein signal transduction"/>
    <property type="evidence" value="ECO:0007669"/>
    <property type="project" value="EnsemblFungi"/>
</dbReference>
<dbReference type="STRING" id="1071381.G8BVR2"/>
<dbReference type="RefSeq" id="XP_003686424.1">
    <property type="nucleotide sequence ID" value="XM_003686376.1"/>
</dbReference>
<evidence type="ECO:0000313" key="2">
    <source>
        <dbReference type="EMBL" id="CCE63990.1"/>
    </source>
</evidence>
<dbReference type="GO" id="GO:0030010">
    <property type="term" value="P:establishment of cell polarity"/>
    <property type="evidence" value="ECO:0007669"/>
    <property type="project" value="EnsemblFungi"/>
</dbReference>
<dbReference type="HOGENOM" id="CLU_436179_0_0_1"/>
<gene>
    <name evidence="2" type="primary">TPHA0G01540</name>
    <name evidence="2" type="ordered locus">TPHA_0G01540</name>
</gene>
<dbReference type="OMA" id="ESCFNNG"/>
<protein>
    <submittedName>
        <fullName evidence="2">Uncharacterized protein</fullName>
    </submittedName>
</protein>
<dbReference type="OrthoDB" id="4059796at2759"/>
<dbReference type="Proteomes" id="UP000005666">
    <property type="component" value="Chromosome 7"/>
</dbReference>
<accession>G8BVR2</accession>
<organism evidence="2 3">
    <name type="scientific">Tetrapisispora phaffii (strain ATCC 24235 / CBS 4417 / NBRC 1672 / NRRL Y-8282 / UCD 70-5)</name>
    <name type="common">Yeast</name>
    <name type="synonym">Fabospora phaffii</name>
    <dbReference type="NCBI Taxonomy" id="1071381"/>
    <lineage>
        <taxon>Eukaryota</taxon>
        <taxon>Fungi</taxon>
        <taxon>Dikarya</taxon>
        <taxon>Ascomycota</taxon>
        <taxon>Saccharomycotina</taxon>
        <taxon>Saccharomycetes</taxon>
        <taxon>Saccharomycetales</taxon>
        <taxon>Saccharomycetaceae</taxon>
        <taxon>Tetrapisispora</taxon>
    </lineage>
</organism>
<dbReference type="eggNOG" id="ENOG502QQB4">
    <property type="taxonomic scope" value="Eukaryota"/>
</dbReference>
<reference evidence="2 3" key="1">
    <citation type="journal article" date="2011" name="Proc. Natl. Acad. Sci. U.S.A.">
        <title>Evolutionary erosion of yeast sex chromosomes by mating-type switching accidents.</title>
        <authorList>
            <person name="Gordon J.L."/>
            <person name="Armisen D."/>
            <person name="Proux-Wera E."/>
            <person name="Oheigeartaigh S.S."/>
            <person name="Byrne K.P."/>
            <person name="Wolfe K.H."/>
        </authorList>
    </citation>
    <scope>NUCLEOTIDE SEQUENCE [LARGE SCALE GENOMIC DNA]</scope>
    <source>
        <strain evidence="3">ATCC 24235 / CBS 4417 / NBRC 1672 / NRRL Y-8282 / UCD 70-5</strain>
    </source>
</reference>
<dbReference type="KEGG" id="tpf:TPHA_0G01540"/>
<evidence type="ECO:0000313" key="3">
    <source>
        <dbReference type="Proteomes" id="UP000005666"/>
    </source>
</evidence>
<dbReference type="GO" id="GO:1903338">
    <property type="term" value="P:regulation of cell wall organization or biogenesis"/>
    <property type="evidence" value="ECO:0007669"/>
    <property type="project" value="EnsemblFungi"/>
</dbReference>
<keyword evidence="3" id="KW-1185">Reference proteome</keyword>